<dbReference type="InterPro" id="IPR029063">
    <property type="entry name" value="SAM-dependent_MTases_sf"/>
</dbReference>
<feature type="region of interest" description="Disordered" evidence="1">
    <location>
        <begin position="29"/>
        <end position="81"/>
    </location>
</feature>
<feature type="compositionally biased region" description="Low complexity" evidence="1">
    <location>
        <begin position="29"/>
        <end position="44"/>
    </location>
</feature>
<keyword evidence="4" id="KW-0808">Transferase</keyword>
<evidence type="ECO:0000259" key="3">
    <source>
        <dbReference type="Pfam" id="PF13649"/>
    </source>
</evidence>
<evidence type="ECO:0000313" key="4">
    <source>
        <dbReference type="EMBL" id="KAG5180356.1"/>
    </source>
</evidence>
<sequence>MRLQALAVLCLLVETLAFVPASRSAQGCASSRRIASRSRPPAHAIASTSVQDPLGSSTDDSASSRSTGSSSTSARSKSKVATTSVRSKADTLASGWSDSVVSAVVSSPLFPVLLKGARSRIKSQVARLGVQWDETVQERLAAVDWQQEVDRVVATRPDLRIPEYYLRKFHAYADGNLCLEAALEQDLAAIAVGLHSFPEDGLQAERRLRDAYSACLHTLGASAVPAGALLLDLGCGTGISTVDLAAAYPHAARVVGVDLSPHMIAVGQHLLPARDARLQPQVELRYGDAAEPLLPAESAALVSIGLVLHELPDGARRDIFAQALRVLKPGGALCMLDMDPEGPDSRRVRSNVVAYSILKSTEPYLDQYFAAAPALRQELTECGFAVVREAAVSPRLKAVVAIKAGTTDLRTASR</sequence>
<reference evidence="4" key="1">
    <citation type="submission" date="2021-02" db="EMBL/GenBank/DDBJ databases">
        <title>First Annotated Genome of the Yellow-green Alga Tribonema minus.</title>
        <authorList>
            <person name="Mahan K.M."/>
        </authorList>
    </citation>
    <scope>NUCLEOTIDE SEQUENCE</scope>
    <source>
        <strain evidence="4">UTEX B ZZ1240</strain>
    </source>
</reference>
<feature type="signal peptide" evidence="2">
    <location>
        <begin position="1"/>
        <end position="17"/>
    </location>
</feature>
<evidence type="ECO:0000256" key="2">
    <source>
        <dbReference type="SAM" id="SignalP"/>
    </source>
</evidence>
<evidence type="ECO:0000313" key="5">
    <source>
        <dbReference type="Proteomes" id="UP000664859"/>
    </source>
</evidence>
<dbReference type="SUPFAM" id="SSF53335">
    <property type="entry name" value="S-adenosyl-L-methionine-dependent methyltransferases"/>
    <property type="match status" value="1"/>
</dbReference>
<keyword evidence="2" id="KW-0732">Signal</keyword>
<dbReference type="CDD" id="cd02440">
    <property type="entry name" value="AdoMet_MTases"/>
    <property type="match status" value="1"/>
</dbReference>
<dbReference type="EMBL" id="JAFCMP010000401">
    <property type="protein sequence ID" value="KAG5180356.1"/>
    <property type="molecule type" value="Genomic_DNA"/>
</dbReference>
<dbReference type="GO" id="GO:0032259">
    <property type="term" value="P:methylation"/>
    <property type="evidence" value="ECO:0007669"/>
    <property type="project" value="UniProtKB-KW"/>
</dbReference>
<dbReference type="OrthoDB" id="2013972at2759"/>
<accession>A0A836CDV1</accession>
<dbReference type="Gene3D" id="3.40.50.150">
    <property type="entry name" value="Vaccinia Virus protein VP39"/>
    <property type="match status" value="1"/>
</dbReference>
<gene>
    <name evidence="4" type="ORF">JKP88DRAFT_166657</name>
</gene>
<dbReference type="GO" id="GO:0008168">
    <property type="term" value="F:methyltransferase activity"/>
    <property type="evidence" value="ECO:0007669"/>
    <property type="project" value="UniProtKB-KW"/>
</dbReference>
<keyword evidence="4" id="KW-0489">Methyltransferase</keyword>
<keyword evidence="5" id="KW-1185">Reference proteome</keyword>
<feature type="chain" id="PRO_5032484215" evidence="2">
    <location>
        <begin position="18"/>
        <end position="414"/>
    </location>
</feature>
<dbReference type="AlphaFoldDB" id="A0A836CDV1"/>
<feature type="domain" description="Methyltransferase" evidence="3">
    <location>
        <begin position="231"/>
        <end position="331"/>
    </location>
</feature>
<evidence type="ECO:0000256" key="1">
    <source>
        <dbReference type="SAM" id="MobiDB-lite"/>
    </source>
</evidence>
<comment type="caution">
    <text evidence="4">The sequence shown here is derived from an EMBL/GenBank/DDBJ whole genome shotgun (WGS) entry which is preliminary data.</text>
</comment>
<dbReference type="InterPro" id="IPR050508">
    <property type="entry name" value="Methyltransf_Superfamily"/>
</dbReference>
<dbReference type="PANTHER" id="PTHR42912">
    <property type="entry name" value="METHYLTRANSFERASE"/>
    <property type="match status" value="1"/>
</dbReference>
<dbReference type="Proteomes" id="UP000664859">
    <property type="component" value="Unassembled WGS sequence"/>
</dbReference>
<organism evidence="4 5">
    <name type="scientific">Tribonema minus</name>
    <dbReference type="NCBI Taxonomy" id="303371"/>
    <lineage>
        <taxon>Eukaryota</taxon>
        <taxon>Sar</taxon>
        <taxon>Stramenopiles</taxon>
        <taxon>Ochrophyta</taxon>
        <taxon>PX clade</taxon>
        <taxon>Xanthophyceae</taxon>
        <taxon>Tribonematales</taxon>
        <taxon>Tribonemataceae</taxon>
        <taxon>Tribonema</taxon>
    </lineage>
</organism>
<protein>
    <submittedName>
        <fullName evidence="4">S-adenosyl-L-methionine-dependent methyltransferase</fullName>
    </submittedName>
</protein>
<dbReference type="PANTHER" id="PTHR42912:SF80">
    <property type="entry name" value="METHYLTRANSFERASE DOMAIN-CONTAINING PROTEIN"/>
    <property type="match status" value="1"/>
</dbReference>
<dbReference type="Pfam" id="PF13649">
    <property type="entry name" value="Methyltransf_25"/>
    <property type="match status" value="1"/>
</dbReference>
<name>A0A836CDV1_9STRA</name>
<proteinExistence type="predicted"/>
<feature type="compositionally biased region" description="Low complexity" evidence="1">
    <location>
        <begin position="55"/>
        <end position="81"/>
    </location>
</feature>
<dbReference type="InterPro" id="IPR041698">
    <property type="entry name" value="Methyltransf_25"/>
</dbReference>